<dbReference type="Gene3D" id="1.20.5.4130">
    <property type="match status" value="1"/>
</dbReference>
<evidence type="ECO:0000256" key="5">
    <source>
        <dbReference type="ARBA" id="ARBA00022821"/>
    </source>
</evidence>
<evidence type="ECO:0000259" key="7">
    <source>
        <dbReference type="Pfam" id="PF00931"/>
    </source>
</evidence>
<evidence type="ECO:0000259" key="8">
    <source>
        <dbReference type="Pfam" id="PF18052"/>
    </source>
</evidence>
<dbReference type="InterPro" id="IPR041118">
    <property type="entry name" value="Rx_N"/>
</dbReference>
<comment type="similarity">
    <text evidence="1">Belongs to the disease resistance NB-LRR family.</text>
</comment>
<dbReference type="PANTHER" id="PTHR19338">
    <property type="entry name" value="TRANSLOCASE OF INNER MITOCHONDRIAL MEMBRANE 13 HOMOLOG"/>
    <property type="match status" value="1"/>
</dbReference>
<evidence type="ECO:0000313" key="10">
    <source>
        <dbReference type="Proteomes" id="UP000280104"/>
    </source>
</evidence>
<protein>
    <submittedName>
        <fullName evidence="9">Uncharacterized protein</fullName>
    </submittedName>
</protein>
<dbReference type="GO" id="GO:0006952">
    <property type="term" value="P:defense response"/>
    <property type="evidence" value="ECO:0007669"/>
    <property type="project" value="UniProtKB-KW"/>
</dbReference>
<dbReference type="Pfam" id="PF18052">
    <property type="entry name" value="Rx_N"/>
    <property type="match status" value="1"/>
</dbReference>
<organism evidence="9 10">
    <name type="scientific">Triticum aestivum</name>
    <name type="common">Wheat</name>
    <dbReference type="NCBI Taxonomy" id="4565"/>
    <lineage>
        <taxon>Eukaryota</taxon>
        <taxon>Viridiplantae</taxon>
        <taxon>Streptophyta</taxon>
        <taxon>Embryophyta</taxon>
        <taxon>Tracheophyta</taxon>
        <taxon>Spermatophyta</taxon>
        <taxon>Magnoliopsida</taxon>
        <taxon>Liliopsida</taxon>
        <taxon>Poales</taxon>
        <taxon>Poaceae</taxon>
        <taxon>BOP clade</taxon>
        <taxon>Pooideae</taxon>
        <taxon>Triticodae</taxon>
        <taxon>Triticeae</taxon>
        <taxon>Triticinae</taxon>
        <taxon>Triticum</taxon>
    </lineage>
</organism>
<accession>A0A7H4LPA7</accession>
<dbReference type="EMBL" id="LS480641">
    <property type="protein sequence ID" value="SPT20446.1"/>
    <property type="molecule type" value="Genomic_DNA"/>
</dbReference>
<dbReference type="InterPro" id="IPR038005">
    <property type="entry name" value="RX-like_CC"/>
</dbReference>
<dbReference type="CDD" id="cd14798">
    <property type="entry name" value="RX-CC_like"/>
    <property type="match status" value="1"/>
</dbReference>
<evidence type="ECO:0000256" key="1">
    <source>
        <dbReference type="ARBA" id="ARBA00008894"/>
    </source>
</evidence>
<dbReference type="InterPro" id="IPR027417">
    <property type="entry name" value="P-loop_NTPase"/>
</dbReference>
<evidence type="ECO:0000256" key="6">
    <source>
        <dbReference type="SAM" id="Coils"/>
    </source>
</evidence>
<keyword evidence="3" id="KW-0677">Repeat</keyword>
<keyword evidence="5" id="KW-0611">Plant defense</keyword>
<dbReference type="AlphaFoldDB" id="A0A7H4LPA7"/>
<dbReference type="InterPro" id="IPR002182">
    <property type="entry name" value="NB-ARC"/>
</dbReference>
<dbReference type="Gene3D" id="3.40.50.300">
    <property type="entry name" value="P-loop containing nucleotide triphosphate hydrolases"/>
    <property type="match status" value="1"/>
</dbReference>
<dbReference type="Proteomes" id="UP000280104">
    <property type="component" value="Chromosome II"/>
</dbReference>
<evidence type="ECO:0000313" key="9">
    <source>
        <dbReference type="EMBL" id="SPT20446.1"/>
    </source>
</evidence>
<gene>
    <name evidence="9" type="ORF">CAMPLR22A2D_LOCUS5077</name>
</gene>
<proteinExistence type="inferred from homology"/>
<dbReference type="GO" id="GO:0043531">
    <property type="term" value="F:ADP binding"/>
    <property type="evidence" value="ECO:0007669"/>
    <property type="project" value="InterPro"/>
</dbReference>
<feature type="domain" description="NB-ARC" evidence="7">
    <location>
        <begin position="170"/>
        <end position="250"/>
    </location>
</feature>
<dbReference type="Pfam" id="PF00931">
    <property type="entry name" value="NB-ARC"/>
    <property type="match status" value="1"/>
</dbReference>
<feature type="domain" description="Disease resistance N-terminal" evidence="8">
    <location>
        <begin position="7"/>
        <end position="91"/>
    </location>
</feature>
<evidence type="ECO:0000256" key="3">
    <source>
        <dbReference type="ARBA" id="ARBA00022737"/>
    </source>
</evidence>
<dbReference type="PANTHER" id="PTHR19338:SF69">
    <property type="entry name" value="OS07G0294100 PROTEIN"/>
    <property type="match status" value="1"/>
</dbReference>
<evidence type="ECO:0000256" key="4">
    <source>
        <dbReference type="ARBA" id="ARBA00022741"/>
    </source>
</evidence>
<reference evidence="9 10" key="1">
    <citation type="submission" date="2018-05" db="EMBL/GenBank/DDBJ databases">
        <authorList>
            <person name="Thind KAUR A."/>
        </authorList>
    </citation>
    <scope>NUCLEOTIDE SEQUENCE [LARGE SCALE GENOMIC DNA]</scope>
</reference>
<name>A0A7H4LPA7_WHEAT</name>
<keyword evidence="4" id="KW-0547">Nucleotide-binding</keyword>
<dbReference type="SUPFAM" id="SSF52540">
    <property type="entry name" value="P-loop containing nucleoside triphosphate hydrolases"/>
    <property type="match status" value="1"/>
</dbReference>
<feature type="coiled-coil region" evidence="6">
    <location>
        <begin position="26"/>
        <end position="53"/>
    </location>
</feature>
<keyword evidence="2" id="KW-0433">Leucine-rich repeat</keyword>
<evidence type="ECO:0000256" key="2">
    <source>
        <dbReference type="ARBA" id="ARBA00022614"/>
    </source>
</evidence>
<keyword evidence="6" id="KW-0175">Coiled coil</keyword>
<sequence>MEFLTGAMGTLLPKLGHLLHKEYNLRNDVKKGIRDLKAELERMEAAMVKLSNVPLDQLDPQVKIWANEVRELSYAIEDNLDSSMVRIDGLEPNRSSTIKGFMKKTRGKLTKLKVHHRISNDIKDIEIQVRKVKERYDRYKVDDVANLATTKIDPRLLAMYNKVSDLIGIDKAMEELIERLSENSDVPEKKLETVTIVGFGGLGKTTLAKAVYDKLMKKFDCTSFVPVGQNPDMKKVLRDILLELDMQMCDAASRMDEVLYCYR</sequence>